<keyword evidence="1" id="KW-1133">Transmembrane helix</keyword>
<keyword evidence="3" id="KW-1185">Reference proteome</keyword>
<dbReference type="AlphaFoldDB" id="A0AAE7E835"/>
<protein>
    <submittedName>
        <fullName evidence="2">Membrane protein</fullName>
    </submittedName>
</protein>
<feature type="transmembrane region" description="Helical" evidence="1">
    <location>
        <begin position="41"/>
        <end position="60"/>
    </location>
</feature>
<dbReference type="KEGG" id="adz:ADFLV_2576"/>
<keyword evidence="1" id="KW-0472">Membrane</keyword>
<feature type="transmembrane region" description="Helical" evidence="1">
    <location>
        <begin position="108"/>
        <end position="126"/>
    </location>
</feature>
<accession>A0AAE7E835</accession>
<keyword evidence="1" id="KW-0812">Transmembrane</keyword>
<gene>
    <name evidence="2" type="ORF">ADFLV_2576</name>
</gene>
<evidence type="ECO:0000313" key="2">
    <source>
        <dbReference type="EMBL" id="QKF78559.1"/>
    </source>
</evidence>
<reference evidence="2 3" key="1">
    <citation type="submission" date="2020-05" db="EMBL/GenBank/DDBJ databases">
        <title>Complete genome sequencing of Campylobacter and Arcobacter type strains.</title>
        <authorList>
            <person name="Miller W.G."/>
            <person name="Yee E."/>
        </authorList>
    </citation>
    <scope>NUCLEOTIDE SEQUENCE [LARGE SCALE GENOMIC DNA]</scope>
    <source>
        <strain evidence="2 3">LMG 25694</strain>
    </source>
</reference>
<name>A0AAE7E835_9BACT</name>
<organism evidence="2 3">
    <name type="scientific">Arcobacter defluvii</name>
    <dbReference type="NCBI Taxonomy" id="873191"/>
    <lineage>
        <taxon>Bacteria</taxon>
        <taxon>Pseudomonadati</taxon>
        <taxon>Campylobacterota</taxon>
        <taxon>Epsilonproteobacteria</taxon>
        <taxon>Campylobacterales</taxon>
        <taxon>Arcobacteraceae</taxon>
        <taxon>Arcobacter</taxon>
    </lineage>
</organism>
<evidence type="ECO:0000313" key="3">
    <source>
        <dbReference type="Proteomes" id="UP000503313"/>
    </source>
</evidence>
<feature type="transmembrane region" description="Helical" evidence="1">
    <location>
        <begin position="66"/>
        <end position="85"/>
    </location>
</feature>
<dbReference type="EMBL" id="CP053835">
    <property type="protein sequence ID" value="QKF78559.1"/>
    <property type="molecule type" value="Genomic_DNA"/>
</dbReference>
<sequence>MEIISLFFIFIAIEFFESNWQKSDTLFGLIKNNFSIFKKNIFLYFILHPSFFYTIFLSFYLNNFGFLMSSILILKFLDISFKLILMKNLLNGREIDELLQFNMQITPLFRYMNVIIYPITFIFATTL</sequence>
<dbReference type="Proteomes" id="UP000503313">
    <property type="component" value="Chromosome"/>
</dbReference>
<proteinExistence type="predicted"/>
<evidence type="ECO:0000256" key="1">
    <source>
        <dbReference type="SAM" id="Phobius"/>
    </source>
</evidence>